<reference evidence="1 2" key="1">
    <citation type="submission" date="2014-04" db="EMBL/GenBank/DDBJ databases">
        <authorList>
            <consortium name="DOE Joint Genome Institute"/>
            <person name="Kuo A."/>
            <person name="Kohler A."/>
            <person name="Jargeat P."/>
            <person name="Nagy L.G."/>
            <person name="Floudas D."/>
            <person name="Copeland A."/>
            <person name="Barry K.W."/>
            <person name="Cichocki N."/>
            <person name="Veneault-Fourrey C."/>
            <person name="LaButti K."/>
            <person name="Lindquist E.A."/>
            <person name="Lipzen A."/>
            <person name="Lundell T."/>
            <person name="Morin E."/>
            <person name="Murat C."/>
            <person name="Sun H."/>
            <person name="Tunlid A."/>
            <person name="Henrissat B."/>
            <person name="Grigoriev I.V."/>
            <person name="Hibbett D.S."/>
            <person name="Martin F."/>
            <person name="Nordberg H.P."/>
            <person name="Cantor M.N."/>
            <person name="Hua S.X."/>
        </authorList>
    </citation>
    <scope>NUCLEOTIDE SEQUENCE [LARGE SCALE GENOMIC DNA]</scope>
    <source>
        <strain evidence="1 2">Ve08.2h10</strain>
    </source>
</reference>
<organism evidence="1 2">
    <name type="scientific">Paxillus rubicundulus Ve08.2h10</name>
    <dbReference type="NCBI Taxonomy" id="930991"/>
    <lineage>
        <taxon>Eukaryota</taxon>
        <taxon>Fungi</taxon>
        <taxon>Dikarya</taxon>
        <taxon>Basidiomycota</taxon>
        <taxon>Agaricomycotina</taxon>
        <taxon>Agaricomycetes</taxon>
        <taxon>Agaricomycetidae</taxon>
        <taxon>Boletales</taxon>
        <taxon>Paxilineae</taxon>
        <taxon>Paxillaceae</taxon>
        <taxon>Paxillus</taxon>
    </lineage>
</organism>
<keyword evidence="2" id="KW-1185">Reference proteome</keyword>
<sequence length="59" mass="6975">RLAYKIIHLITIVLPAWKDILCELQMTISLMHCDVATHWNSTFDMLEYALKHRKAMDTM</sequence>
<feature type="non-terminal residue" evidence="1">
    <location>
        <position position="59"/>
    </location>
</feature>
<reference evidence="2" key="2">
    <citation type="submission" date="2015-01" db="EMBL/GenBank/DDBJ databases">
        <title>Evolutionary Origins and Diversification of the Mycorrhizal Mutualists.</title>
        <authorList>
            <consortium name="DOE Joint Genome Institute"/>
            <consortium name="Mycorrhizal Genomics Consortium"/>
            <person name="Kohler A."/>
            <person name="Kuo A."/>
            <person name="Nagy L.G."/>
            <person name="Floudas D."/>
            <person name="Copeland A."/>
            <person name="Barry K.W."/>
            <person name="Cichocki N."/>
            <person name="Veneault-Fourrey C."/>
            <person name="LaButti K."/>
            <person name="Lindquist E.A."/>
            <person name="Lipzen A."/>
            <person name="Lundell T."/>
            <person name="Morin E."/>
            <person name="Murat C."/>
            <person name="Riley R."/>
            <person name="Ohm R."/>
            <person name="Sun H."/>
            <person name="Tunlid A."/>
            <person name="Henrissat B."/>
            <person name="Grigoriev I.V."/>
            <person name="Hibbett D.S."/>
            <person name="Martin F."/>
        </authorList>
    </citation>
    <scope>NUCLEOTIDE SEQUENCE [LARGE SCALE GENOMIC DNA]</scope>
    <source>
        <strain evidence="2">Ve08.2h10</strain>
    </source>
</reference>
<protein>
    <submittedName>
        <fullName evidence="1">Uncharacterized protein</fullName>
    </submittedName>
</protein>
<dbReference type="InParanoid" id="A0A0D0ED86"/>
<evidence type="ECO:0000313" key="2">
    <source>
        <dbReference type="Proteomes" id="UP000054538"/>
    </source>
</evidence>
<accession>A0A0D0ED86</accession>
<dbReference type="Proteomes" id="UP000054538">
    <property type="component" value="Unassembled WGS sequence"/>
</dbReference>
<dbReference type="EMBL" id="KN824828">
    <property type="protein sequence ID" value="KIL00686.1"/>
    <property type="molecule type" value="Genomic_DNA"/>
</dbReference>
<name>A0A0D0ED86_9AGAM</name>
<gene>
    <name evidence="1" type="ORF">PAXRUDRAFT_38672</name>
</gene>
<proteinExistence type="predicted"/>
<dbReference type="AlphaFoldDB" id="A0A0D0ED86"/>
<feature type="non-terminal residue" evidence="1">
    <location>
        <position position="1"/>
    </location>
</feature>
<dbReference type="OrthoDB" id="2662702at2759"/>
<dbReference type="HOGENOM" id="CLU_099691_3_0_1"/>
<evidence type="ECO:0000313" key="1">
    <source>
        <dbReference type="EMBL" id="KIL00686.1"/>
    </source>
</evidence>